<dbReference type="GO" id="GO:0034237">
    <property type="term" value="F:protein kinase A regulatory subunit binding"/>
    <property type="evidence" value="ECO:0007669"/>
    <property type="project" value="TreeGrafter"/>
</dbReference>
<dbReference type="InterPro" id="IPR019510">
    <property type="entry name" value="AKAP7-like_phosphoesterase"/>
</dbReference>
<evidence type="ECO:0000313" key="4">
    <source>
        <dbReference type="Proteomes" id="UP001344447"/>
    </source>
</evidence>
<evidence type="ECO:0000259" key="2">
    <source>
        <dbReference type="Pfam" id="PF10469"/>
    </source>
</evidence>
<comment type="caution">
    <text evidence="3">The sequence shown here is derived from an EMBL/GenBank/DDBJ whole genome shotgun (WGS) entry which is preliminary data.</text>
</comment>
<dbReference type="PANTHER" id="PTHR15934">
    <property type="entry name" value="RNA 2',3'-CYCLIC PHOSPHODIESTERASE"/>
    <property type="match status" value="1"/>
</dbReference>
<feature type="chain" id="PRO_5042946835" description="A-kinase anchor protein 7-like phosphoesterase domain-containing protein" evidence="1">
    <location>
        <begin position="19"/>
        <end position="223"/>
    </location>
</feature>
<dbReference type="Pfam" id="PF10469">
    <property type="entry name" value="AKAP7_NLS"/>
    <property type="match status" value="1"/>
</dbReference>
<keyword evidence="4" id="KW-1185">Reference proteome</keyword>
<organism evidence="3 4">
    <name type="scientific">Dictyostelium firmibasis</name>
    <dbReference type="NCBI Taxonomy" id="79012"/>
    <lineage>
        <taxon>Eukaryota</taxon>
        <taxon>Amoebozoa</taxon>
        <taxon>Evosea</taxon>
        <taxon>Eumycetozoa</taxon>
        <taxon>Dictyostelia</taxon>
        <taxon>Dictyosteliales</taxon>
        <taxon>Dictyosteliaceae</taxon>
        <taxon>Dictyostelium</taxon>
    </lineage>
</organism>
<sequence length="223" mass="25919">MKFFNFLLLLSIMSNQIAKPFLPSNGGRMNYFFGLQITEVLINNQLKQIQNSITRSCRYVAKDITSPEKFHMTLFVMELTDEQIPIIKSTLMPQAKLLATEIFGENIKPSSSIKGIGSFKDRVIWAGINEKHDEYSKLLDFRNRLHKLFKDQNIKVEDEYKDWSPHITLAKGKNVQRNFLQIKSHLNEDLEFGLQNFSKLQLMKIGATDPLTKYYHVEDTIDL</sequence>
<dbReference type="GO" id="GO:0005829">
    <property type="term" value="C:cytosol"/>
    <property type="evidence" value="ECO:0007669"/>
    <property type="project" value="TreeGrafter"/>
</dbReference>
<evidence type="ECO:0000313" key="3">
    <source>
        <dbReference type="EMBL" id="KAK5576033.1"/>
    </source>
</evidence>
<gene>
    <name evidence="3" type="ORF">RB653_007171</name>
</gene>
<reference evidence="3 4" key="1">
    <citation type="submission" date="2023-11" db="EMBL/GenBank/DDBJ databases">
        <title>Dfirmibasis_genome.</title>
        <authorList>
            <person name="Edelbroek B."/>
            <person name="Kjellin J."/>
            <person name="Jerlstrom-Hultqvist J."/>
            <person name="Soderbom F."/>
        </authorList>
    </citation>
    <scope>NUCLEOTIDE SEQUENCE [LARGE SCALE GENOMIC DNA]</scope>
    <source>
        <strain evidence="3 4">TNS-C-14</strain>
    </source>
</reference>
<dbReference type="GO" id="GO:0010738">
    <property type="term" value="P:regulation of protein kinase A signaling"/>
    <property type="evidence" value="ECO:0007669"/>
    <property type="project" value="TreeGrafter"/>
</dbReference>
<keyword evidence="1" id="KW-0732">Signal</keyword>
<name>A0AAN7U3A8_9MYCE</name>
<feature type="domain" description="A-kinase anchor protein 7-like phosphoesterase" evidence="2">
    <location>
        <begin position="29"/>
        <end position="223"/>
    </location>
</feature>
<proteinExistence type="predicted"/>
<dbReference type="SUPFAM" id="SSF55144">
    <property type="entry name" value="LigT-like"/>
    <property type="match status" value="1"/>
</dbReference>
<dbReference type="InterPro" id="IPR009097">
    <property type="entry name" value="Cyclic_Pdiesterase"/>
</dbReference>
<evidence type="ECO:0000256" key="1">
    <source>
        <dbReference type="SAM" id="SignalP"/>
    </source>
</evidence>
<feature type="signal peptide" evidence="1">
    <location>
        <begin position="1"/>
        <end position="18"/>
    </location>
</feature>
<protein>
    <recommendedName>
        <fullName evidence="2">A-kinase anchor protein 7-like phosphoesterase domain-containing protein</fullName>
    </recommendedName>
</protein>
<dbReference type="Proteomes" id="UP001344447">
    <property type="component" value="Unassembled WGS sequence"/>
</dbReference>
<dbReference type="PANTHER" id="PTHR15934:SF2">
    <property type="entry name" value="A-KINASE ANCHOR PROTEIN 7-LIKE PHOSPHOESTERASE DOMAIN-CONTAINING PROTEIN"/>
    <property type="match status" value="1"/>
</dbReference>
<dbReference type="AlphaFoldDB" id="A0AAN7U3A8"/>
<dbReference type="InterPro" id="IPR052641">
    <property type="entry name" value="AKAP7_isoform_gamma"/>
</dbReference>
<dbReference type="Gene3D" id="3.90.1140.10">
    <property type="entry name" value="Cyclic phosphodiesterase"/>
    <property type="match status" value="1"/>
</dbReference>
<accession>A0AAN7U3A8</accession>
<dbReference type="EMBL" id="JAVFKY010000005">
    <property type="protein sequence ID" value="KAK5576033.1"/>
    <property type="molecule type" value="Genomic_DNA"/>
</dbReference>